<dbReference type="EMBL" id="JARJCN010000019">
    <property type="protein sequence ID" value="KAJ7092079.1"/>
    <property type="molecule type" value="Genomic_DNA"/>
</dbReference>
<dbReference type="PANTHER" id="PTHR33146">
    <property type="entry name" value="ENDONUCLEASE 4"/>
    <property type="match status" value="1"/>
</dbReference>
<gene>
    <name evidence="8" type="ORF">B0H15DRAFT_777796</name>
</gene>
<dbReference type="GO" id="GO:0046872">
    <property type="term" value="F:metal ion binding"/>
    <property type="evidence" value="ECO:0007669"/>
    <property type="project" value="UniProtKB-KW"/>
</dbReference>
<evidence type="ECO:0000256" key="6">
    <source>
        <dbReference type="ARBA" id="ARBA00023157"/>
    </source>
</evidence>
<reference evidence="8" key="1">
    <citation type="submission" date="2023-03" db="EMBL/GenBank/DDBJ databases">
        <title>Massive genome expansion in bonnet fungi (Mycena s.s.) driven by repeated elements and novel gene families across ecological guilds.</title>
        <authorList>
            <consortium name="Lawrence Berkeley National Laboratory"/>
            <person name="Harder C.B."/>
            <person name="Miyauchi S."/>
            <person name="Viragh M."/>
            <person name="Kuo A."/>
            <person name="Thoen E."/>
            <person name="Andreopoulos B."/>
            <person name="Lu D."/>
            <person name="Skrede I."/>
            <person name="Drula E."/>
            <person name="Henrissat B."/>
            <person name="Morin E."/>
            <person name="Kohler A."/>
            <person name="Barry K."/>
            <person name="LaButti K."/>
            <person name="Morin E."/>
            <person name="Salamov A."/>
            <person name="Lipzen A."/>
            <person name="Mereny Z."/>
            <person name="Hegedus B."/>
            <person name="Baldrian P."/>
            <person name="Stursova M."/>
            <person name="Weitz H."/>
            <person name="Taylor A."/>
            <person name="Grigoriev I.V."/>
            <person name="Nagy L.G."/>
            <person name="Martin F."/>
            <person name="Kauserud H."/>
        </authorList>
    </citation>
    <scope>NUCLEOTIDE SEQUENCE</scope>
    <source>
        <strain evidence="8">CBHHK173m</strain>
    </source>
</reference>
<dbReference type="Gene3D" id="1.10.575.10">
    <property type="entry name" value="P1 Nuclease"/>
    <property type="match status" value="1"/>
</dbReference>
<dbReference type="InterPro" id="IPR003154">
    <property type="entry name" value="S1/P1nuclease"/>
</dbReference>
<dbReference type="InterPro" id="IPR008947">
    <property type="entry name" value="PLipase_C/P1_nuclease_dom_sf"/>
</dbReference>
<comment type="caution">
    <text evidence="8">The sequence shown here is derived from an EMBL/GenBank/DDBJ whole genome shotgun (WGS) entry which is preliminary data.</text>
</comment>
<dbReference type="GO" id="GO:0016788">
    <property type="term" value="F:hydrolase activity, acting on ester bonds"/>
    <property type="evidence" value="ECO:0007669"/>
    <property type="project" value="InterPro"/>
</dbReference>
<dbReference type="GO" id="GO:0004519">
    <property type="term" value="F:endonuclease activity"/>
    <property type="evidence" value="ECO:0007669"/>
    <property type="project" value="UniProtKB-KW"/>
</dbReference>
<proteinExistence type="inferred from homology"/>
<dbReference type="GO" id="GO:0003676">
    <property type="term" value="F:nucleic acid binding"/>
    <property type="evidence" value="ECO:0007669"/>
    <property type="project" value="InterPro"/>
</dbReference>
<evidence type="ECO:0000256" key="4">
    <source>
        <dbReference type="ARBA" id="ARBA00022759"/>
    </source>
</evidence>
<name>A0AAD6U5W8_9AGAR</name>
<keyword evidence="7" id="KW-0325">Glycoprotein</keyword>
<accession>A0AAD6U5W8</accession>
<keyword evidence="3" id="KW-0479">Metal-binding</keyword>
<evidence type="ECO:0000256" key="7">
    <source>
        <dbReference type="ARBA" id="ARBA00023180"/>
    </source>
</evidence>
<dbReference type="CDD" id="cd11010">
    <property type="entry name" value="S1-P1_nuclease"/>
    <property type="match status" value="1"/>
</dbReference>
<dbReference type="AlphaFoldDB" id="A0AAD6U5W8"/>
<evidence type="ECO:0000313" key="8">
    <source>
        <dbReference type="EMBL" id="KAJ7092079.1"/>
    </source>
</evidence>
<evidence type="ECO:0000256" key="5">
    <source>
        <dbReference type="ARBA" id="ARBA00022801"/>
    </source>
</evidence>
<sequence>MFIGHEIAATIAQIHLHPSVLPRMCEILNYTSPNPNEPQCHLAPVATWADKLRFKMRWSAALHYIGARDDHPSQTCAFPGTHGWAGKQGGNVISAIRNVTNILEDVVYDAKTRRTSAYQDALANEALKFLIHFMGDVHMPLHLTGRDRGGNSDKVLFAGRQSNLHSVWDGLIIAKALRSVPSKYSRPLPSRKIEYALRGTIYDSYVRMIMVEGVLGKWKTQVPEWLTCPAPDRAEPSSVWQQVLSVWRRVTGAADDTDDELICPYAWATPIHALNCEIVWPPALDLPPYNNSRFDAGLVQTGPYLELDTPEYSGAIARQWIIERLLAQAGLRLAGVLNYLFADLEDMQDAGRGLHVYL</sequence>
<evidence type="ECO:0000256" key="3">
    <source>
        <dbReference type="ARBA" id="ARBA00022723"/>
    </source>
</evidence>
<comment type="similarity">
    <text evidence="1">Belongs to the nuclease type I family.</text>
</comment>
<dbReference type="SUPFAM" id="SSF48537">
    <property type="entry name" value="Phospholipase C/P1 nuclease"/>
    <property type="match status" value="1"/>
</dbReference>
<evidence type="ECO:0000256" key="2">
    <source>
        <dbReference type="ARBA" id="ARBA00022722"/>
    </source>
</evidence>
<dbReference type="GO" id="GO:0006308">
    <property type="term" value="P:DNA catabolic process"/>
    <property type="evidence" value="ECO:0007669"/>
    <property type="project" value="InterPro"/>
</dbReference>
<keyword evidence="6" id="KW-1015">Disulfide bond</keyword>
<dbReference type="Pfam" id="PF02265">
    <property type="entry name" value="S1-P1_nuclease"/>
    <property type="match status" value="1"/>
</dbReference>
<keyword evidence="2" id="KW-0540">Nuclease</keyword>
<organism evidence="8 9">
    <name type="scientific">Mycena belliarum</name>
    <dbReference type="NCBI Taxonomy" id="1033014"/>
    <lineage>
        <taxon>Eukaryota</taxon>
        <taxon>Fungi</taxon>
        <taxon>Dikarya</taxon>
        <taxon>Basidiomycota</taxon>
        <taxon>Agaricomycotina</taxon>
        <taxon>Agaricomycetes</taxon>
        <taxon>Agaricomycetidae</taxon>
        <taxon>Agaricales</taxon>
        <taxon>Marasmiineae</taxon>
        <taxon>Mycenaceae</taxon>
        <taxon>Mycena</taxon>
    </lineage>
</organism>
<evidence type="ECO:0000313" key="9">
    <source>
        <dbReference type="Proteomes" id="UP001222325"/>
    </source>
</evidence>
<keyword evidence="9" id="KW-1185">Reference proteome</keyword>
<dbReference type="Proteomes" id="UP001222325">
    <property type="component" value="Unassembled WGS sequence"/>
</dbReference>
<keyword evidence="4" id="KW-0255">Endonuclease</keyword>
<keyword evidence="5" id="KW-0378">Hydrolase</keyword>
<evidence type="ECO:0000256" key="1">
    <source>
        <dbReference type="ARBA" id="ARBA00009547"/>
    </source>
</evidence>
<dbReference type="PANTHER" id="PTHR33146:SF29">
    <property type="entry name" value="S1_P1 NUCLEASE"/>
    <property type="match status" value="1"/>
</dbReference>
<protein>
    <submittedName>
        <fullName evidence="8">S1/P1 nuclease</fullName>
    </submittedName>
</protein>